<proteinExistence type="predicted"/>
<comment type="caution">
    <text evidence="2">The sequence shown here is derived from an EMBL/GenBank/DDBJ whole genome shotgun (WGS) entry which is preliminary data.</text>
</comment>
<evidence type="ECO:0000313" key="3">
    <source>
        <dbReference type="Proteomes" id="UP000309215"/>
    </source>
</evidence>
<name>A0A4U1IVX5_9BACT</name>
<dbReference type="Proteomes" id="UP000309215">
    <property type="component" value="Unassembled WGS sequence"/>
</dbReference>
<evidence type="ECO:0000256" key="1">
    <source>
        <dbReference type="SAM" id="MobiDB-lite"/>
    </source>
</evidence>
<organism evidence="2 3">
    <name type="scientific">Polyangium fumosum</name>
    <dbReference type="NCBI Taxonomy" id="889272"/>
    <lineage>
        <taxon>Bacteria</taxon>
        <taxon>Pseudomonadati</taxon>
        <taxon>Myxococcota</taxon>
        <taxon>Polyangia</taxon>
        <taxon>Polyangiales</taxon>
        <taxon>Polyangiaceae</taxon>
        <taxon>Polyangium</taxon>
    </lineage>
</organism>
<evidence type="ECO:0000313" key="2">
    <source>
        <dbReference type="EMBL" id="TKC98170.1"/>
    </source>
</evidence>
<dbReference type="OrthoDB" id="5504366at2"/>
<keyword evidence="3" id="KW-1185">Reference proteome</keyword>
<dbReference type="EMBL" id="SSMQ01000073">
    <property type="protein sequence ID" value="TKC98170.1"/>
    <property type="molecule type" value="Genomic_DNA"/>
</dbReference>
<sequence>MADVAIPGVSLAQYAAIRAAVAEGFALDAVLEVEGIPTHAFTRADLEWKRRIAGDQKLLDVYMAELARAEDLLARSVKPIADDVVAWVSFLAALEAHMQPFELLEHHGLGVNDLSRLQRRWAARIEQEPALDKRIAELRKKGSRPVVEISVGPPVLRPSRMATVCTKPSGDKLASLSERRLADEALGAESAVAALPVARAHDLHVTGPMASVCQGPALPFKPAEDGGLSAVFEPEPVRIAASLTGTAPMVDVPRGPALPFAGAAREADAHRRPNMLAETSLALDIPRGPLMPFVAGAGVGERGEGAGIDATRPVSNEVRGPLPAAEGTSSTTSGLEQTAPVLVLPRGDSLPFTAGASRWPASETPPVVVPHVAPGRAPAPSTAPMQERPCLLLTLEQHAALTLELALHPGQEAEVLARYSLTSEQKAQLDQEYRERVAASPEARAAWTTAYRAHYERLSRSRPPRR</sequence>
<dbReference type="RefSeq" id="WP_136934834.1">
    <property type="nucleotide sequence ID" value="NZ_SSMQ01000073.1"/>
</dbReference>
<gene>
    <name evidence="2" type="ORF">E8A74_42335</name>
</gene>
<dbReference type="AlphaFoldDB" id="A0A4U1IVX5"/>
<reference evidence="2 3" key="1">
    <citation type="submission" date="2019-04" db="EMBL/GenBank/DDBJ databases">
        <authorList>
            <person name="Li Y."/>
            <person name="Wang J."/>
        </authorList>
    </citation>
    <scope>NUCLEOTIDE SEQUENCE [LARGE SCALE GENOMIC DNA]</scope>
    <source>
        <strain evidence="2 3">DSM 14668</strain>
    </source>
</reference>
<feature type="region of interest" description="Disordered" evidence="1">
    <location>
        <begin position="304"/>
        <end position="336"/>
    </location>
</feature>
<accession>A0A4U1IVX5</accession>
<protein>
    <submittedName>
        <fullName evidence="2">Uncharacterized protein</fullName>
    </submittedName>
</protein>
<feature type="compositionally biased region" description="Polar residues" evidence="1">
    <location>
        <begin position="327"/>
        <end position="336"/>
    </location>
</feature>